<dbReference type="InterPro" id="IPR036770">
    <property type="entry name" value="Ankyrin_rpt-contain_sf"/>
</dbReference>
<evidence type="ECO:0000256" key="4">
    <source>
        <dbReference type="SAM" id="MobiDB-lite"/>
    </source>
</evidence>
<evidence type="ECO:0000313" key="5">
    <source>
        <dbReference type="EMBL" id="KAF9746800.1"/>
    </source>
</evidence>
<dbReference type="PANTHER" id="PTHR24198:SF165">
    <property type="entry name" value="ANKYRIN REPEAT-CONTAINING PROTEIN-RELATED"/>
    <property type="match status" value="1"/>
</dbReference>
<dbReference type="SUPFAM" id="SSF48403">
    <property type="entry name" value="Ankyrin repeat"/>
    <property type="match status" value="1"/>
</dbReference>
<dbReference type="Proteomes" id="UP000616885">
    <property type="component" value="Unassembled WGS sequence"/>
</dbReference>
<evidence type="ECO:0000256" key="1">
    <source>
        <dbReference type="ARBA" id="ARBA00022737"/>
    </source>
</evidence>
<dbReference type="PROSITE" id="PS50297">
    <property type="entry name" value="ANK_REP_REGION"/>
    <property type="match status" value="1"/>
</dbReference>
<dbReference type="PANTHER" id="PTHR24198">
    <property type="entry name" value="ANKYRIN REPEAT AND PROTEIN KINASE DOMAIN-CONTAINING PROTEIN"/>
    <property type="match status" value="1"/>
</dbReference>
<dbReference type="EMBL" id="JADCTT010000011">
    <property type="protein sequence ID" value="KAF9746800.1"/>
    <property type="molecule type" value="Genomic_DNA"/>
</dbReference>
<comment type="caution">
    <text evidence="5">The sequence shown here is derived from an EMBL/GenBank/DDBJ whole genome shotgun (WGS) entry which is preliminary data.</text>
</comment>
<dbReference type="AlphaFoldDB" id="A0A8H7N2Y9"/>
<evidence type="ECO:0000256" key="2">
    <source>
        <dbReference type="ARBA" id="ARBA00023043"/>
    </source>
</evidence>
<gene>
    <name evidence="5" type="ORF">IM811_003705</name>
</gene>
<keyword evidence="2 3" id="KW-0040">ANK repeat</keyword>
<name>A0A8H7N2Y9_BIOOC</name>
<reference evidence="5" key="1">
    <citation type="submission" date="2020-10" db="EMBL/GenBank/DDBJ databases">
        <title>High-Quality Genome Resource of Clonostachys rosea strain S41 by Oxford Nanopore Long-Read Sequencing.</title>
        <authorList>
            <person name="Wang H."/>
        </authorList>
    </citation>
    <scope>NUCLEOTIDE SEQUENCE</scope>
    <source>
        <strain evidence="5">S41</strain>
    </source>
</reference>
<dbReference type="Pfam" id="PF12796">
    <property type="entry name" value="Ank_2"/>
    <property type="match status" value="1"/>
</dbReference>
<feature type="repeat" description="ANK" evidence="3">
    <location>
        <begin position="246"/>
        <end position="278"/>
    </location>
</feature>
<dbReference type="Gene3D" id="1.25.40.20">
    <property type="entry name" value="Ankyrin repeat-containing domain"/>
    <property type="match status" value="1"/>
</dbReference>
<proteinExistence type="predicted"/>
<accession>A0A8H7N2Y9</accession>
<sequence>MSVALPLAKPYFFQKQTTREIFTFIAPHLLVKYSQHLRETSLTLPMSGRFRLSSPPGEQDSSSSLNIQPLNSRRLPVELLDEIAKIRSEDLAESTAQDLLNLMLSCRLLRQIVTPHLYKFNGRMLEESKRLPWVHNDLTGEDEPTLKWDERSAMLWAAQNGSQETARAVMEMTPKHCEVRHVGIAIRHRHYELARMLLDWDKMNKRVRRGVTRDSPIFAAVAMNHASLIEYITELQKVELEVFDYDSKTIFHHACENGHVSLVKWFLEMGANPQDSRGEDGFSALDMAISHDSASARVAVVKEIISQRKKELRYPRDYMHAIAKHDRLDVLNIFIEEEIFANYLGPKSSFEDCIDTFTQC</sequence>
<dbReference type="PROSITE" id="PS50088">
    <property type="entry name" value="ANK_REPEAT"/>
    <property type="match status" value="1"/>
</dbReference>
<feature type="compositionally biased region" description="Low complexity" evidence="4">
    <location>
        <begin position="53"/>
        <end position="64"/>
    </location>
</feature>
<dbReference type="InterPro" id="IPR002110">
    <property type="entry name" value="Ankyrin_rpt"/>
</dbReference>
<protein>
    <submittedName>
        <fullName evidence="5">Uncharacterized protein</fullName>
    </submittedName>
</protein>
<dbReference type="SMART" id="SM00248">
    <property type="entry name" value="ANK"/>
    <property type="match status" value="4"/>
</dbReference>
<evidence type="ECO:0000313" key="6">
    <source>
        <dbReference type="Proteomes" id="UP000616885"/>
    </source>
</evidence>
<feature type="region of interest" description="Disordered" evidence="4">
    <location>
        <begin position="48"/>
        <end position="67"/>
    </location>
</feature>
<organism evidence="5 6">
    <name type="scientific">Bionectria ochroleuca</name>
    <name type="common">Gliocladium roseum</name>
    <dbReference type="NCBI Taxonomy" id="29856"/>
    <lineage>
        <taxon>Eukaryota</taxon>
        <taxon>Fungi</taxon>
        <taxon>Dikarya</taxon>
        <taxon>Ascomycota</taxon>
        <taxon>Pezizomycotina</taxon>
        <taxon>Sordariomycetes</taxon>
        <taxon>Hypocreomycetidae</taxon>
        <taxon>Hypocreales</taxon>
        <taxon>Bionectriaceae</taxon>
        <taxon>Clonostachys</taxon>
    </lineage>
</organism>
<keyword evidence="1" id="KW-0677">Repeat</keyword>
<evidence type="ECO:0000256" key="3">
    <source>
        <dbReference type="PROSITE-ProRule" id="PRU00023"/>
    </source>
</evidence>